<dbReference type="InterPro" id="IPR000523">
    <property type="entry name" value="Mg_chelatse_chII-like_cat_dom"/>
</dbReference>
<evidence type="ECO:0000256" key="1">
    <source>
        <dbReference type="SAM" id="MobiDB-lite"/>
    </source>
</evidence>
<dbReference type="InterPro" id="IPR027417">
    <property type="entry name" value="P-loop_NTPase"/>
</dbReference>
<sequence>MIGVAFGVVLEGISATVVRVEADVSQGLPQFSIVGLPDSAVSESRLRIRAAMKNSGLPFPNSRITVNLSPASLRKRGAGLDLAITMAILNAVGALSGERLNHCGFSAELGLSGRLVPVPGIMNLALSLHGSGFTQFFISQEQWGACLPIPNFTWIGLNNLSEVVTWLRTKPATDCPIQPSWTLDPSLDAAISGASSPVGDMKDVHGLEAAKRGLMIAACGRHHTLLIGPPGCGKTMLAERFSTILPPLSNAEALEVYALHQACGDMTELTAYPPLRAPHHSLTVAGLIGGGSPPMPGEATLAHRGVLILDELLEFQRQTLDSLREPLTTRQIRITRGNHTSLFPAAFILLGTLNPCLCGQLGSGTCTCLPSEVRRYWSRVSGPFFDRMELVITMQPTAESSNSPSRVKGSNHQSSADMRRIVTEGRAALLARLTRLSSPLSDMEPKATNLLETSEQKLRLSKRAADAVVRVARTISVLDGRDSVTSSHLAEALALRVQRPWEAAGQE</sequence>
<feature type="region of interest" description="Disordered" evidence="1">
    <location>
        <begin position="396"/>
        <end position="417"/>
    </location>
</feature>
<comment type="caution">
    <text evidence="4">The sequence shown here is derived from an EMBL/GenBank/DDBJ whole genome shotgun (WGS) entry which is preliminary data.</text>
</comment>
<accession>A0A0P9C4S4</accession>
<dbReference type="PANTHER" id="PTHR32039:SF7">
    <property type="entry name" value="COMPETENCE PROTEIN COMM"/>
    <property type="match status" value="1"/>
</dbReference>
<gene>
    <name evidence="4" type="ORF">AN477_22200</name>
</gene>
<dbReference type="Proteomes" id="UP000050482">
    <property type="component" value="Unassembled WGS sequence"/>
</dbReference>
<proteinExistence type="predicted"/>
<name>A0A0P9C4S4_9BACL</name>
<dbReference type="InterPro" id="IPR045006">
    <property type="entry name" value="CHLI-like"/>
</dbReference>
<dbReference type="Pfam" id="PF01078">
    <property type="entry name" value="Mg_chelatase"/>
    <property type="match status" value="1"/>
</dbReference>
<evidence type="ECO:0000259" key="3">
    <source>
        <dbReference type="Pfam" id="PF13335"/>
    </source>
</evidence>
<dbReference type="EMBL" id="LJCO01000103">
    <property type="protein sequence ID" value="KPV39809.1"/>
    <property type="molecule type" value="Genomic_DNA"/>
</dbReference>
<organism evidence="4 5">
    <name type="scientific">Alicyclobacillus ferrooxydans</name>
    <dbReference type="NCBI Taxonomy" id="471514"/>
    <lineage>
        <taxon>Bacteria</taxon>
        <taxon>Bacillati</taxon>
        <taxon>Bacillota</taxon>
        <taxon>Bacilli</taxon>
        <taxon>Bacillales</taxon>
        <taxon>Alicyclobacillaceae</taxon>
        <taxon>Alicyclobacillus</taxon>
    </lineage>
</organism>
<dbReference type="STRING" id="471514.AN477_22200"/>
<feature type="domain" description="Magnesium chelatase ChlI-like catalytic" evidence="2">
    <location>
        <begin position="200"/>
        <end position="398"/>
    </location>
</feature>
<dbReference type="SUPFAM" id="SSF52540">
    <property type="entry name" value="P-loop containing nucleoside triphosphate hydrolases"/>
    <property type="match status" value="1"/>
</dbReference>
<feature type="domain" description="Mg chelatase-related protein C-terminal" evidence="3">
    <location>
        <begin position="413"/>
        <end position="496"/>
    </location>
</feature>
<reference evidence="4 5" key="1">
    <citation type="submission" date="2015-09" db="EMBL/GenBank/DDBJ databases">
        <title>Draft genome sequence of Alicyclobacillus ferrooxydans DSM 22381.</title>
        <authorList>
            <person name="Hemp J."/>
        </authorList>
    </citation>
    <scope>NUCLEOTIDE SEQUENCE [LARGE SCALE GENOMIC DNA]</scope>
    <source>
        <strain evidence="4 5">TC-34</strain>
    </source>
</reference>
<evidence type="ECO:0000259" key="2">
    <source>
        <dbReference type="Pfam" id="PF01078"/>
    </source>
</evidence>
<protein>
    <recommendedName>
        <fullName evidence="6">AAA+ ATPase domain-containing protein</fullName>
    </recommendedName>
</protein>
<feature type="compositionally biased region" description="Polar residues" evidence="1">
    <location>
        <begin position="396"/>
        <end position="416"/>
    </location>
</feature>
<dbReference type="Pfam" id="PF13335">
    <property type="entry name" value="Mg_chelatase_C"/>
    <property type="match status" value="1"/>
</dbReference>
<dbReference type="Pfam" id="PF13541">
    <property type="entry name" value="ChlI"/>
    <property type="match status" value="1"/>
</dbReference>
<dbReference type="SUPFAM" id="SSF54211">
    <property type="entry name" value="Ribosomal protein S5 domain 2-like"/>
    <property type="match status" value="1"/>
</dbReference>
<dbReference type="PANTHER" id="PTHR32039">
    <property type="entry name" value="MAGNESIUM-CHELATASE SUBUNIT CHLI"/>
    <property type="match status" value="1"/>
</dbReference>
<keyword evidence="5" id="KW-1185">Reference proteome</keyword>
<evidence type="ECO:0008006" key="6">
    <source>
        <dbReference type="Google" id="ProtNLM"/>
    </source>
</evidence>
<evidence type="ECO:0000313" key="5">
    <source>
        <dbReference type="Proteomes" id="UP000050482"/>
    </source>
</evidence>
<dbReference type="Gene3D" id="3.40.50.300">
    <property type="entry name" value="P-loop containing nucleotide triphosphate hydrolases"/>
    <property type="match status" value="1"/>
</dbReference>
<dbReference type="PATRIC" id="fig|471514.4.peg.1252"/>
<dbReference type="InterPro" id="IPR014721">
    <property type="entry name" value="Ribsml_uS5_D2-typ_fold_subgr"/>
</dbReference>
<dbReference type="NCBIfam" id="TIGR00368">
    <property type="entry name" value="YifB family Mg chelatase-like AAA ATPase"/>
    <property type="match status" value="1"/>
</dbReference>
<dbReference type="Gene3D" id="3.30.230.10">
    <property type="match status" value="1"/>
</dbReference>
<dbReference type="InterPro" id="IPR004482">
    <property type="entry name" value="Mg_chelat-rel"/>
</dbReference>
<dbReference type="InterPro" id="IPR025158">
    <property type="entry name" value="Mg_chelat-rel_C"/>
</dbReference>
<dbReference type="GO" id="GO:0005524">
    <property type="term" value="F:ATP binding"/>
    <property type="evidence" value="ECO:0007669"/>
    <property type="project" value="InterPro"/>
</dbReference>
<evidence type="ECO:0000313" key="4">
    <source>
        <dbReference type="EMBL" id="KPV39809.1"/>
    </source>
</evidence>
<dbReference type="InterPro" id="IPR020568">
    <property type="entry name" value="Ribosomal_Su5_D2-typ_SF"/>
</dbReference>
<dbReference type="RefSeq" id="WP_054971376.1">
    <property type="nucleotide sequence ID" value="NZ_LJCO01000103.1"/>
</dbReference>
<dbReference type="AlphaFoldDB" id="A0A0P9C4S4"/>